<proteinExistence type="predicted"/>
<dbReference type="SUPFAM" id="SSF57938">
    <property type="entry name" value="DnaJ/Hsp40 cysteine-rich domain"/>
    <property type="match status" value="1"/>
</dbReference>
<dbReference type="InterPro" id="IPR036410">
    <property type="entry name" value="HSP_DnaJ_Cys-rich_dom_sf"/>
</dbReference>
<gene>
    <name evidence="1" type="ORF">M6B38_413955</name>
</gene>
<dbReference type="EMBL" id="JANAVB010027999">
    <property type="protein sequence ID" value="KAJ6817001.1"/>
    <property type="molecule type" value="Genomic_DNA"/>
</dbReference>
<dbReference type="PANTHER" id="PTHR15852">
    <property type="entry name" value="PLASTID TRANSCRIPTIONALLY ACTIVE PROTEIN"/>
    <property type="match status" value="1"/>
</dbReference>
<keyword evidence="2" id="KW-1185">Reference proteome</keyword>
<sequence>MEIWMHPSIISIPSSTSQLNPRQIPNFSIIRRRRSDLTGRFDAFPANRSFSTPKSTRISIRSNSTPDLQRCKSNLETLFCYDKSIPEENIEKPVGLSLNSREIGTNPPCIDCQAKGATLCATCSGSGLYVDSILESQGVIVKVRCLGCGGTGNIMCSECGGRGHVGIN</sequence>
<dbReference type="PANTHER" id="PTHR15852:SF13">
    <property type="entry name" value="DNAJ_HSP40 CYSTEINE-RICH DOMAIN SUPERFAMILY PROTEIN"/>
    <property type="match status" value="1"/>
</dbReference>
<comment type="caution">
    <text evidence="1">The sequence shown here is derived from an EMBL/GenBank/DDBJ whole genome shotgun (WGS) entry which is preliminary data.</text>
</comment>
<evidence type="ECO:0000313" key="1">
    <source>
        <dbReference type="EMBL" id="KAJ6817001.1"/>
    </source>
</evidence>
<protein>
    <submittedName>
        <fullName evidence="1">Uncharacterized protein</fullName>
    </submittedName>
</protein>
<accession>A0AAX6FM21</accession>
<dbReference type="AlphaFoldDB" id="A0AAX6FM21"/>
<dbReference type="Proteomes" id="UP001140949">
    <property type="component" value="Unassembled WGS sequence"/>
</dbReference>
<evidence type="ECO:0000313" key="2">
    <source>
        <dbReference type="Proteomes" id="UP001140949"/>
    </source>
</evidence>
<name>A0AAX6FM21_IRIPA</name>
<organism evidence="1 2">
    <name type="scientific">Iris pallida</name>
    <name type="common">Sweet iris</name>
    <dbReference type="NCBI Taxonomy" id="29817"/>
    <lineage>
        <taxon>Eukaryota</taxon>
        <taxon>Viridiplantae</taxon>
        <taxon>Streptophyta</taxon>
        <taxon>Embryophyta</taxon>
        <taxon>Tracheophyta</taxon>
        <taxon>Spermatophyta</taxon>
        <taxon>Magnoliopsida</taxon>
        <taxon>Liliopsida</taxon>
        <taxon>Asparagales</taxon>
        <taxon>Iridaceae</taxon>
        <taxon>Iridoideae</taxon>
        <taxon>Irideae</taxon>
        <taxon>Iris</taxon>
    </lineage>
</organism>
<reference evidence="1" key="1">
    <citation type="journal article" date="2023" name="GigaByte">
        <title>Genome assembly of the bearded iris, Iris pallida Lam.</title>
        <authorList>
            <person name="Bruccoleri R.E."/>
            <person name="Oakeley E.J."/>
            <person name="Faust A.M.E."/>
            <person name="Altorfer M."/>
            <person name="Dessus-Babus S."/>
            <person name="Burckhardt D."/>
            <person name="Oertli M."/>
            <person name="Naumann U."/>
            <person name="Petersen F."/>
            <person name="Wong J."/>
        </authorList>
    </citation>
    <scope>NUCLEOTIDE SEQUENCE</scope>
    <source>
        <strain evidence="1">GSM-AAB239-AS_SAM_17_03QT</strain>
    </source>
</reference>
<reference evidence="1" key="2">
    <citation type="submission" date="2023-04" db="EMBL/GenBank/DDBJ databases">
        <authorList>
            <person name="Bruccoleri R.E."/>
            <person name="Oakeley E.J."/>
            <person name="Faust A.-M."/>
            <person name="Dessus-Babus S."/>
            <person name="Altorfer M."/>
            <person name="Burckhardt D."/>
            <person name="Oertli M."/>
            <person name="Naumann U."/>
            <person name="Petersen F."/>
            <person name="Wong J."/>
        </authorList>
    </citation>
    <scope>NUCLEOTIDE SEQUENCE</scope>
    <source>
        <strain evidence="1">GSM-AAB239-AS_SAM_17_03QT</strain>
        <tissue evidence="1">Leaf</tissue>
    </source>
</reference>